<evidence type="ECO:0000313" key="3">
    <source>
        <dbReference type="Proteomes" id="UP000757435"/>
    </source>
</evidence>
<dbReference type="EMBL" id="JAHHHD010000014">
    <property type="protein sequence ID" value="MBW4659734.1"/>
    <property type="molecule type" value="Genomic_DNA"/>
</dbReference>
<name>A0A951UNC9_9CYAN</name>
<comment type="caution">
    <text evidence="2">The sequence shown here is derived from an EMBL/GenBank/DDBJ whole genome shotgun (WGS) entry which is preliminary data.</text>
</comment>
<organism evidence="2 3">
    <name type="scientific">Drouetiella hepatica Uher 2000/2452</name>
    <dbReference type="NCBI Taxonomy" id="904376"/>
    <lineage>
        <taxon>Bacteria</taxon>
        <taxon>Bacillati</taxon>
        <taxon>Cyanobacteriota</taxon>
        <taxon>Cyanophyceae</taxon>
        <taxon>Oculatellales</taxon>
        <taxon>Oculatellaceae</taxon>
        <taxon>Drouetiella</taxon>
    </lineage>
</organism>
<reference evidence="2" key="1">
    <citation type="submission" date="2021-05" db="EMBL/GenBank/DDBJ databases">
        <authorList>
            <person name="Pietrasiak N."/>
            <person name="Ward R."/>
            <person name="Stajich J.E."/>
            <person name="Kurbessoian T."/>
        </authorList>
    </citation>
    <scope>NUCLEOTIDE SEQUENCE</scope>
    <source>
        <strain evidence="2">UHER 2000/2452</strain>
    </source>
</reference>
<accession>A0A951UNC9</accession>
<gene>
    <name evidence="2" type="ORF">KME15_13740</name>
</gene>
<reference evidence="2" key="2">
    <citation type="journal article" date="2022" name="Microbiol. Resour. Announc.">
        <title>Metagenome Sequencing to Explore Phylogenomics of Terrestrial Cyanobacteria.</title>
        <authorList>
            <person name="Ward R.D."/>
            <person name="Stajich J.E."/>
            <person name="Johansen J.R."/>
            <person name="Huntemann M."/>
            <person name="Clum A."/>
            <person name="Foster B."/>
            <person name="Foster B."/>
            <person name="Roux S."/>
            <person name="Palaniappan K."/>
            <person name="Varghese N."/>
            <person name="Mukherjee S."/>
            <person name="Reddy T.B.K."/>
            <person name="Daum C."/>
            <person name="Copeland A."/>
            <person name="Chen I.A."/>
            <person name="Ivanova N.N."/>
            <person name="Kyrpides N.C."/>
            <person name="Shapiro N."/>
            <person name="Eloe-Fadrosh E.A."/>
            <person name="Pietrasiak N."/>
        </authorList>
    </citation>
    <scope>NUCLEOTIDE SEQUENCE</scope>
    <source>
        <strain evidence="2">UHER 2000/2452</strain>
    </source>
</reference>
<dbReference type="AlphaFoldDB" id="A0A951UNC9"/>
<sequence length="172" mass="17674">MPNIINVGFSIQVEGGPQVPVAPIKIPVEAYDKIEVSVKPGAEVDIDVQPGEKAVSFLLIKSSMYTPSDAADDKKLTYQPQGKPAISLDNPQIYLGTESITTLLGAVKKIKFSNKLEDEAAGSGGGAAGTIATAGAEKDPAVIEILVGRDATLPAPAPEPSSTPAPETAPSP</sequence>
<evidence type="ECO:0000256" key="1">
    <source>
        <dbReference type="SAM" id="MobiDB-lite"/>
    </source>
</evidence>
<feature type="compositionally biased region" description="Pro residues" evidence="1">
    <location>
        <begin position="155"/>
        <end position="172"/>
    </location>
</feature>
<dbReference type="Proteomes" id="UP000757435">
    <property type="component" value="Unassembled WGS sequence"/>
</dbReference>
<evidence type="ECO:0000313" key="2">
    <source>
        <dbReference type="EMBL" id="MBW4659734.1"/>
    </source>
</evidence>
<proteinExistence type="predicted"/>
<feature type="region of interest" description="Disordered" evidence="1">
    <location>
        <begin position="147"/>
        <end position="172"/>
    </location>
</feature>
<protein>
    <submittedName>
        <fullName evidence="2">Uncharacterized protein</fullName>
    </submittedName>
</protein>